<evidence type="ECO:0000313" key="1">
    <source>
        <dbReference type="EMBL" id="GCA64428.1"/>
    </source>
</evidence>
<sequence length="363" mass="37637">LSLAPVDECLDPITGQSVALSILHGVTTEPTQTVLDTVTPGWYVYEDYSASEGLYEISMSYGGVTKVSNVTVSAAYAEVEGEYFYVSGVESSLTSLPTLTGDLSAVLVLKDTEGVLVPVDVSPLVTIDGVDLTVQWDEDSTSYTVSGQACSLAILHYEVKVGTFSVLTEDVAVVSYGPLSQTETVFSATLLAAIGDGVPISIAPRDACGNTLPSSVDLSIVSGPSPVTVIHPSMIAISGVYSYTHSPTAVGTYTVTATVDGVELESVIEGYTVEFSVSGTATDYYPSPSMSQLANLPDSAVLGGTVTGEVTLRDPLGVTYTTELPLTVEWDDGVSGSVSFDSVHSAYAVSLTVPSSSSAVGIR</sequence>
<proteinExistence type="predicted"/>
<organism evidence="1 2">
    <name type="scientific">Kipferlia bialata</name>
    <dbReference type="NCBI Taxonomy" id="797122"/>
    <lineage>
        <taxon>Eukaryota</taxon>
        <taxon>Metamonada</taxon>
        <taxon>Carpediemonas-like organisms</taxon>
        <taxon>Kipferlia</taxon>
    </lineage>
</organism>
<feature type="non-terminal residue" evidence="1">
    <location>
        <position position="363"/>
    </location>
</feature>
<dbReference type="Gene3D" id="2.60.40.10">
    <property type="entry name" value="Immunoglobulins"/>
    <property type="match status" value="1"/>
</dbReference>
<dbReference type="Proteomes" id="UP000265618">
    <property type="component" value="Unassembled WGS sequence"/>
</dbReference>
<dbReference type="InterPro" id="IPR013783">
    <property type="entry name" value="Ig-like_fold"/>
</dbReference>
<protein>
    <submittedName>
        <fullName evidence="1">Uncharacterized protein</fullName>
    </submittedName>
</protein>
<gene>
    <name evidence="1" type="ORF">KIPB_014244</name>
</gene>
<dbReference type="AlphaFoldDB" id="A0A391NZM5"/>
<keyword evidence="2" id="KW-1185">Reference proteome</keyword>
<name>A0A391NZM5_9EUKA</name>
<reference evidence="1 2" key="1">
    <citation type="journal article" date="2018" name="PLoS ONE">
        <title>The draft genome of Kipferlia bialata reveals reductive genome evolution in fornicate parasites.</title>
        <authorList>
            <person name="Tanifuji G."/>
            <person name="Takabayashi S."/>
            <person name="Kume K."/>
            <person name="Takagi M."/>
            <person name="Nakayama T."/>
            <person name="Kamikawa R."/>
            <person name="Inagaki Y."/>
            <person name="Hashimoto T."/>
        </authorList>
    </citation>
    <scope>NUCLEOTIDE SEQUENCE [LARGE SCALE GENOMIC DNA]</scope>
    <source>
        <strain evidence="1">NY0173</strain>
    </source>
</reference>
<dbReference type="InterPro" id="IPR008964">
    <property type="entry name" value="Invasin/intimin_cell_adhesion"/>
</dbReference>
<dbReference type="SUPFAM" id="SSF49373">
    <property type="entry name" value="Invasin/intimin cell-adhesion fragments"/>
    <property type="match status" value="1"/>
</dbReference>
<dbReference type="EMBL" id="BDIP01007210">
    <property type="protein sequence ID" value="GCA64428.1"/>
    <property type="molecule type" value="Genomic_DNA"/>
</dbReference>
<evidence type="ECO:0000313" key="2">
    <source>
        <dbReference type="Proteomes" id="UP000265618"/>
    </source>
</evidence>
<comment type="caution">
    <text evidence="1">The sequence shown here is derived from an EMBL/GenBank/DDBJ whole genome shotgun (WGS) entry which is preliminary data.</text>
</comment>
<accession>A0A391NZM5</accession>
<feature type="non-terminal residue" evidence="1">
    <location>
        <position position="1"/>
    </location>
</feature>